<dbReference type="GO" id="GO:0003700">
    <property type="term" value="F:DNA-binding transcription factor activity"/>
    <property type="evidence" value="ECO:0007669"/>
    <property type="project" value="InterPro"/>
</dbReference>
<protein>
    <submittedName>
        <fullName evidence="2">Uncharacterized protein</fullName>
    </submittedName>
</protein>
<gene>
    <name evidence="2" type="ORF">B9Z65_4599</name>
</gene>
<dbReference type="InterPro" id="IPR039970">
    <property type="entry name" value="TF_Grauzone"/>
</dbReference>
<feature type="region of interest" description="Disordered" evidence="1">
    <location>
        <begin position="64"/>
        <end position="93"/>
    </location>
</feature>
<name>A0A2P8A5H8_9PEZI</name>
<feature type="region of interest" description="Disordered" evidence="1">
    <location>
        <begin position="370"/>
        <end position="406"/>
    </location>
</feature>
<dbReference type="STRING" id="40998.A0A2P8A5H8"/>
<evidence type="ECO:0000313" key="2">
    <source>
        <dbReference type="EMBL" id="PSK55721.1"/>
    </source>
</evidence>
<dbReference type="AlphaFoldDB" id="A0A2P8A5H8"/>
<accession>A0A2P8A5H8</accession>
<dbReference type="Proteomes" id="UP000243723">
    <property type="component" value="Unassembled WGS sequence"/>
</dbReference>
<dbReference type="EMBL" id="NHZQ01000066">
    <property type="protein sequence ID" value="PSK55721.1"/>
    <property type="molecule type" value="Genomic_DNA"/>
</dbReference>
<comment type="caution">
    <text evidence="2">The sequence shown here is derived from an EMBL/GenBank/DDBJ whole genome shotgun (WGS) entry which is preliminary data.</text>
</comment>
<dbReference type="OrthoDB" id="5388486at2759"/>
<organism evidence="2 3">
    <name type="scientific">Elsinoe australis</name>
    <dbReference type="NCBI Taxonomy" id="40998"/>
    <lineage>
        <taxon>Eukaryota</taxon>
        <taxon>Fungi</taxon>
        <taxon>Dikarya</taxon>
        <taxon>Ascomycota</taxon>
        <taxon>Pezizomycotina</taxon>
        <taxon>Dothideomycetes</taxon>
        <taxon>Dothideomycetidae</taxon>
        <taxon>Myriangiales</taxon>
        <taxon>Elsinoaceae</taxon>
        <taxon>Elsinoe</taxon>
    </lineage>
</organism>
<keyword evidence="3" id="KW-1185">Reference proteome</keyword>
<feature type="compositionally biased region" description="Low complexity" evidence="1">
    <location>
        <begin position="250"/>
        <end position="274"/>
    </location>
</feature>
<dbReference type="Gene3D" id="3.30.160.60">
    <property type="entry name" value="Classic Zinc Finger"/>
    <property type="match status" value="1"/>
</dbReference>
<sequence>MAYHHHTAADQASEHYQPWLVTDGLKDTVLPVDPETFHTSDFVNAKGFSSLNFDTRYTAVDSHRTTPCPMYDPNEGIRLSPSPQQPEFNSNNNNNWGFSTYCNSSPSSSPYSSSDSRTFSASDLQSAPWTSPDLSLGYSAHPSPDAHIDNSIAQSIELGPFGSCSLSDVQHFTEPETDLLAFDHFNDCLPTFQPTNFSNPLNLSLDINPFPHYESSPPAHWSLDRRASPSSEFDFPTPIQPRGRQRKHASSISSSYTNASKISKRTSTSISSRARGLSTTPFSSYSKSCSPARFTRAPTGTGGSSNFPCPLAPYGCTSSFGSKNEWKRHVNTQHLRLDLWRCDQCGDRDTRPNDFNRKDLFIQHLRRMHHKPGQGCGHGHSGSISSEMGSRATSRARSLAPGESDDPAIAAAEQRCHIRLRQPPAKSCCLFCDATFEGPGSWEERMEHVGRHLEQDKKEGREAPVTEAWRVDLGFEQWCEAEGLIVRQGDGGWGVGEGRRR</sequence>
<evidence type="ECO:0000256" key="1">
    <source>
        <dbReference type="SAM" id="MobiDB-lite"/>
    </source>
</evidence>
<feature type="compositionally biased region" description="Low complexity" evidence="1">
    <location>
        <begin position="381"/>
        <end position="390"/>
    </location>
</feature>
<proteinExistence type="predicted"/>
<dbReference type="PANTHER" id="PTHR23225:SF2">
    <property type="entry name" value="AT09679P-RELATED"/>
    <property type="match status" value="1"/>
</dbReference>
<dbReference type="PANTHER" id="PTHR23225">
    <property type="entry name" value="ZINC FINGER PROTEIN"/>
    <property type="match status" value="1"/>
</dbReference>
<reference evidence="2 3" key="1">
    <citation type="submission" date="2017-05" db="EMBL/GenBank/DDBJ databases">
        <title>Draft genome sequence of Elsinoe australis.</title>
        <authorList>
            <person name="Cheng Q."/>
        </authorList>
    </citation>
    <scope>NUCLEOTIDE SEQUENCE [LARGE SCALE GENOMIC DNA]</scope>
    <source>
        <strain evidence="2 3">NL1</strain>
    </source>
</reference>
<evidence type="ECO:0000313" key="3">
    <source>
        <dbReference type="Proteomes" id="UP000243723"/>
    </source>
</evidence>
<feature type="region of interest" description="Disordered" evidence="1">
    <location>
        <begin position="221"/>
        <end position="291"/>
    </location>
</feature>
<feature type="compositionally biased region" description="Polar residues" evidence="1">
    <location>
        <begin position="277"/>
        <end position="289"/>
    </location>
</feature>